<evidence type="ECO:0000256" key="1">
    <source>
        <dbReference type="ARBA" id="ARBA00006485"/>
    </source>
</evidence>
<dbReference type="EC" id="2.7.11.22" evidence="2"/>
<evidence type="ECO:0000256" key="2">
    <source>
        <dbReference type="ARBA" id="ARBA00012425"/>
    </source>
</evidence>
<reference evidence="14" key="1">
    <citation type="submission" date="2017-01" db="EMBL/GenBank/DDBJ databases">
        <title>Comparative genomics of anhydrobiosis in the tardigrade Hypsibius dujardini.</title>
        <authorList>
            <person name="Yoshida Y."/>
            <person name="Koutsovoulos G."/>
            <person name="Laetsch D."/>
            <person name="Stevens L."/>
            <person name="Kumar S."/>
            <person name="Horikawa D."/>
            <person name="Ishino K."/>
            <person name="Komine S."/>
            <person name="Tomita M."/>
            <person name="Blaxter M."/>
            <person name="Arakawa K."/>
        </authorList>
    </citation>
    <scope>NUCLEOTIDE SEQUENCE [LARGE SCALE GENOMIC DNA]</scope>
    <source>
        <strain evidence="14">Z151</strain>
    </source>
</reference>
<evidence type="ECO:0000256" key="7">
    <source>
        <dbReference type="ARBA" id="ARBA00022840"/>
    </source>
</evidence>
<dbReference type="Pfam" id="PF00069">
    <property type="entry name" value="Pkinase"/>
    <property type="match status" value="1"/>
</dbReference>
<dbReference type="InterPro" id="IPR050108">
    <property type="entry name" value="CDK"/>
</dbReference>
<feature type="binding site" evidence="10">
    <location>
        <position position="395"/>
    </location>
    <ligand>
        <name>ATP</name>
        <dbReference type="ChEBI" id="CHEBI:30616"/>
    </ligand>
</feature>
<feature type="region of interest" description="Disordered" evidence="11">
    <location>
        <begin position="1"/>
        <end position="77"/>
    </location>
</feature>
<dbReference type="PANTHER" id="PTHR24056">
    <property type="entry name" value="CELL DIVISION PROTEIN KINASE"/>
    <property type="match status" value="1"/>
</dbReference>
<evidence type="ECO:0000256" key="11">
    <source>
        <dbReference type="SAM" id="MobiDB-lite"/>
    </source>
</evidence>
<feature type="region of interest" description="Disordered" evidence="11">
    <location>
        <begin position="294"/>
        <end position="315"/>
    </location>
</feature>
<dbReference type="InterPro" id="IPR008271">
    <property type="entry name" value="Ser/Thr_kinase_AS"/>
</dbReference>
<evidence type="ECO:0000256" key="10">
    <source>
        <dbReference type="PROSITE-ProRule" id="PRU10141"/>
    </source>
</evidence>
<keyword evidence="4" id="KW-0808">Transferase</keyword>
<feature type="compositionally biased region" description="Basic and acidic residues" evidence="11">
    <location>
        <begin position="94"/>
        <end position="105"/>
    </location>
</feature>
<dbReference type="GO" id="GO:0005634">
    <property type="term" value="C:nucleus"/>
    <property type="evidence" value="ECO:0007669"/>
    <property type="project" value="TreeGrafter"/>
</dbReference>
<feature type="domain" description="Protein kinase" evidence="12">
    <location>
        <begin position="366"/>
        <end position="650"/>
    </location>
</feature>
<feature type="compositionally biased region" description="Basic and acidic residues" evidence="11">
    <location>
        <begin position="126"/>
        <end position="144"/>
    </location>
</feature>
<dbReference type="GO" id="GO:0005524">
    <property type="term" value="F:ATP binding"/>
    <property type="evidence" value="ECO:0007669"/>
    <property type="project" value="UniProtKB-UniRule"/>
</dbReference>
<dbReference type="InterPro" id="IPR000719">
    <property type="entry name" value="Prot_kinase_dom"/>
</dbReference>
<feature type="compositionally biased region" description="Acidic residues" evidence="11">
    <location>
        <begin position="22"/>
        <end position="36"/>
    </location>
</feature>
<dbReference type="Proteomes" id="UP000192578">
    <property type="component" value="Unassembled WGS sequence"/>
</dbReference>
<evidence type="ECO:0000256" key="6">
    <source>
        <dbReference type="ARBA" id="ARBA00022777"/>
    </source>
</evidence>
<dbReference type="FunFam" id="1.10.510.10:FF:000611">
    <property type="entry name" value="CMGC family protein kinase"/>
    <property type="match status" value="1"/>
</dbReference>
<proteinExistence type="inferred from homology"/>
<evidence type="ECO:0000256" key="9">
    <source>
        <dbReference type="ARBA" id="ARBA00048367"/>
    </source>
</evidence>
<keyword evidence="5 10" id="KW-0547">Nucleotide-binding</keyword>
<organism evidence="13 14">
    <name type="scientific">Hypsibius exemplaris</name>
    <name type="common">Freshwater tardigrade</name>
    <dbReference type="NCBI Taxonomy" id="2072580"/>
    <lineage>
        <taxon>Eukaryota</taxon>
        <taxon>Metazoa</taxon>
        <taxon>Ecdysozoa</taxon>
        <taxon>Tardigrada</taxon>
        <taxon>Eutardigrada</taxon>
        <taxon>Parachela</taxon>
        <taxon>Hypsibioidea</taxon>
        <taxon>Hypsibiidae</taxon>
        <taxon>Hypsibius</taxon>
    </lineage>
</organism>
<dbReference type="SMART" id="SM00220">
    <property type="entry name" value="S_TKc"/>
    <property type="match status" value="1"/>
</dbReference>
<evidence type="ECO:0000313" key="14">
    <source>
        <dbReference type="Proteomes" id="UP000192578"/>
    </source>
</evidence>
<protein>
    <recommendedName>
        <fullName evidence="2">cyclin-dependent kinase</fullName>
        <ecNumber evidence="2">2.7.11.22</ecNumber>
    </recommendedName>
</protein>
<name>A0A1W0WSD6_HYPEX</name>
<keyword evidence="14" id="KW-1185">Reference proteome</keyword>
<dbReference type="PROSITE" id="PS00107">
    <property type="entry name" value="PROTEIN_KINASE_ATP"/>
    <property type="match status" value="1"/>
</dbReference>
<dbReference type="PROSITE" id="PS50011">
    <property type="entry name" value="PROTEIN_KINASE_DOM"/>
    <property type="match status" value="1"/>
</dbReference>
<comment type="similarity">
    <text evidence="1">Belongs to the protein kinase superfamily. CMGC Ser/Thr protein kinase family. CDC2/CDKX subfamily.</text>
</comment>
<dbReference type="PROSITE" id="PS00108">
    <property type="entry name" value="PROTEIN_KINASE_ST"/>
    <property type="match status" value="1"/>
</dbReference>
<keyword evidence="7 10" id="KW-0067">ATP-binding</keyword>
<dbReference type="EMBL" id="MTYJ01000053">
    <property type="protein sequence ID" value="OQV18100.1"/>
    <property type="molecule type" value="Genomic_DNA"/>
</dbReference>
<dbReference type="OrthoDB" id="1732493at2759"/>
<evidence type="ECO:0000256" key="5">
    <source>
        <dbReference type="ARBA" id="ARBA00022741"/>
    </source>
</evidence>
<dbReference type="PANTHER" id="PTHR24056:SF246">
    <property type="entry name" value="ECDYSONE-INDUCED PROTEIN 63E, ISOFORM N"/>
    <property type="match status" value="1"/>
</dbReference>
<dbReference type="GO" id="GO:0004693">
    <property type="term" value="F:cyclin-dependent protein serine/threonine kinase activity"/>
    <property type="evidence" value="ECO:0007669"/>
    <property type="project" value="UniProtKB-EC"/>
</dbReference>
<dbReference type="GO" id="GO:0005737">
    <property type="term" value="C:cytoplasm"/>
    <property type="evidence" value="ECO:0007669"/>
    <property type="project" value="TreeGrafter"/>
</dbReference>
<evidence type="ECO:0000313" key="13">
    <source>
        <dbReference type="EMBL" id="OQV18100.1"/>
    </source>
</evidence>
<evidence type="ECO:0000256" key="8">
    <source>
        <dbReference type="ARBA" id="ARBA00047811"/>
    </source>
</evidence>
<dbReference type="InterPro" id="IPR017441">
    <property type="entry name" value="Protein_kinase_ATP_BS"/>
</dbReference>
<dbReference type="FunFam" id="3.30.200.20:FF:000124">
    <property type="entry name" value="Cyclin-dependent kinase 4"/>
    <property type="match status" value="1"/>
</dbReference>
<dbReference type="AlphaFoldDB" id="A0A1W0WSD6"/>
<evidence type="ECO:0000256" key="4">
    <source>
        <dbReference type="ARBA" id="ARBA00022679"/>
    </source>
</evidence>
<evidence type="ECO:0000259" key="12">
    <source>
        <dbReference type="PROSITE" id="PS50011"/>
    </source>
</evidence>
<dbReference type="Gene3D" id="3.30.200.20">
    <property type="entry name" value="Phosphorylase Kinase, domain 1"/>
    <property type="match status" value="1"/>
</dbReference>
<feature type="region of interest" description="Disordered" evidence="11">
    <location>
        <begin position="93"/>
        <end position="154"/>
    </location>
</feature>
<comment type="catalytic activity">
    <reaction evidence="8">
        <text>L-threonyl-[protein] + ATP = O-phospho-L-threonyl-[protein] + ADP + H(+)</text>
        <dbReference type="Rhea" id="RHEA:46608"/>
        <dbReference type="Rhea" id="RHEA-COMP:11060"/>
        <dbReference type="Rhea" id="RHEA-COMP:11605"/>
        <dbReference type="ChEBI" id="CHEBI:15378"/>
        <dbReference type="ChEBI" id="CHEBI:30013"/>
        <dbReference type="ChEBI" id="CHEBI:30616"/>
        <dbReference type="ChEBI" id="CHEBI:61977"/>
        <dbReference type="ChEBI" id="CHEBI:456216"/>
        <dbReference type="EC" id="2.7.11.22"/>
    </reaction>
</comment>
<comment type="catalytic activity">
    <reaction evidence="9">
        <text>L-seryl-[protein] + ATP = O-phospho-L-seryl-[protein] + ADP + H(+)</text>
        <dbReference type="Rhea" id="RHEA:17989"/>
        <dbReference type="Rhea" id="RHEA-COMP:9863"/>
        <dbReference type="Rhea" id="RHEA-COMP:11604"/>
        <dbReference type="ChEBI" id="CHEBI:15378"/>
        <dbReference type="ChEBI" id="CHEBI:29999"/>
        <dbReference type="ChEBI" id="CHEBI:30616"/>
        <dbReference type="ChEBI" id="CHEBI:83421"/>
        <dbReference type="ChEBI" id="CHEBI:456216"/>
        <dbReference type="EC" id="2.7.11.22"/>
    </reaction>
</comment>
<keyword evidence="6 13" id="KW-0418">Kinase</keyword>
<dbReference type="SUPFAM" id="SSF56112">
    <property type="entry name" value="Protein kinase-like (PK-like)"/>
    <property type="match status" value="1"/>
</dbReference>
<dbReference type="Gene3D" id="1.10.510.10">
    <property type="entry name" value="Transferase(Phosphotransferase) domain 1"/>
    <property type="match status" value="1"/>
</dbReference>
<keyword evidence="3" id="KW-0723">Serine/threonine-protein kinase</keyword>
<sequence>MHSSPGGGEERQVPATRRLAAADEEDEEDGEDFDDYPDNRIHPHPQHCPGMSSSFSPVVAVKSPETTARHHHENPLSRFKRQLSLSWNRYVLSGKERRSSKRESTNKSNRNQPLKGIHESFSISEMRTEYTTKRTPVELNRTDEQSTGTKKKVSKSFSDYALVEKDTRSNNGSTSSHSATAAASVVAASDDRVSVVSHDGRIRSPLSQKKKSAWRSFSQLTQNSRTRSVSRLFTRTEQRMPAEASSNGASSSVDVMEVRKLRPSKSLFNFRLFGLASSDAGRSPEQQLPARAFPHSQSQVFTSSSGGPSSAGATLRQHPDNVFLAKRFRPRPRSEIICESDSVSASNSRRRSFNSDASPVGASEAYVKLDQLGEGSYAVVYKGFSLRNHQIVALKEIKINPEEGTPFTAIREASLLRGLKHANIVTLHDIVHTTTTLTFVFEYVPHNLGQYLDKHPGGLHPHNAKLFLYQLLRGLQYCHTRKILHRDLKPQNLLISDAGELKLADFGLARAKSIPSHTYSHEVVTLWYRPPDVLLGSTDYSTSLDMWGVGCIFVELITGLPAFPGAKEADDQLDQIFRVLGTVTEEIWPPVTGLPNYQPMYLNRYEPVPLSAAFPRFATEPVAEEITNVFLQLNPDKRISAYDALRHRYFADLPVELLTLPAEESIFILADVVMAPESGGPATNNGNHSNGKRK</sequence>
<gene>
    <name evidence="13" type="ORF">BV898_07870</name>
</gene>
<feature type="compositionally biased region" description="Low complexity" evidence="11">
    <location>
        <begin position="303"/>
        <end position="313"/>
    </location>
</feature>
<accession>A0A1W0WSD6</accession>
<dbReference type="InterPro" id="IPR011009">
    <property type="entry name" value="Kinase-like_dom_sf"/>
</dbReference>
<evidence type="ECO:0000256" key="3">
    <source>
        <dbReference type="ARBA" id="ARBA00022527"/>
    </source>
</evidence>
<comment type="caution">
    <text evidence="13">The sequence shown here is derived from an EMBL/GenBank/DDBJ whole genome shotgun (WGS) entry which is preliminary data.</text>
</comment>